<dbReference type="Pfam" id="PF02518">
    <property type="entry name" value="HATPase_c"/>
    <property type="match status" value="1"/>
</dbReference>
<keyword evidence="10" id="KW-0175">Coiled coil</keyword>
<dbReference type="Gene3D" id="3.30.565.10">
    <property type="entry name" value="Histidine kinase-like ATPase, C-terminal domain"/>
    <property type="match status" value="1"/>
</dbReference>
<dbReference type="PROSITE" id="PS50109">
    <property type="entry name" value="HIS_KIN"/>
    <property type="match status" value="1"/>
</dbReference>
<dbReference type="InterPro" id="IPR001789">
    <property type="entry name" value="Sig_transdc_resp-reg_receiver"/>
</dbReference>
<dbReference type="InterPro" id="IPR035965">
    <property type="entry name" value="PAS-like_dom_sf"/>
</dbReference>
<keyword evidence="3 9" id="KW-0597">Phosphoprotein</keyword>
<feature type="domain" description="PAS" evidence="13">
    <location>
        <begin position="193"/>
        <end position="271"/>
    </location>
</feature>
<dbReference type="SMART" id="SM00387">
    <property type="entry name" value="HATPase_c"/>
    <property type="match status" value="1"/>
</dbReference>
<dbReference type="PRINTS" id="PR00344">
    <property type="entry name" value="BCTRLSENSOR"/>
</dbReference>
<feature type="domain" description="PAC" evidence="14">
    <location>
        <begin position="543"/>
        <end position="595"/>
    </location>
</feature>
<dbReference type="SMART" id="SM00448">
    <property type="entry name" value="REC"/>
    <property type="match status" value="1"/>
</dbReference>
<dbReference type="EC" id="2.7.13.3" evidence="2"/>
<organism evidence="15 16">
    <name type="scientific">Geotalea uraniireducens</name>
    <dbReference type="NCBI Taxonomy" id="351604"/>
    <lineage>
        <taxon>Bacteria</taxon>
        <taxon>Pseudomonadati</taxon>
        <taxon>Thermodesulfobacteriota</taxon>
        <taxon>Desulfuromonadia</taxon>
        <taxon>Geobacterales</taxon>
        <taxon>Geobacteraceae</taxon>
        <taxon>Geotalea</taxon>
    </lineage>
</organism>
<dbReference type="SUPFAM" id="SSF47384">
    <property type="entry name" value="Homodimeric domain of signal transducing histidine kinase"/>
    <property type="match status" value="1"/>
</dbReference>
<dbReference type="SMART" id="SM00086">
    <property type="entry name" value="PAC"/>
    <property type="match status" value="5"/>
</dbReference>
<sequence length="1099" mass="121717">MPKRSSTENDWDSLRQSIIGLGELSARKSYYPELQQRLHELEAAKNALDLANSQLQAMFNAATEMAVIATDRDGLITFFNRGAERMLWYAADDVVGVMTPLTFHLEEEVARRRRELSRELGREMGGFEVFAAVAREQGAESGNWTYLRRDGRHILVKLTITVIRAEDGQVGGYLGIAEDITERMRAETDLAQSRELLNTIIESIPNPIFFKDTDGVYENCNRAFAEFIGLPREKIIGATAFAVAPGELAEVYRQADLELMRQRGTQVYETQVRDAAGHLREVIFYKSAILQHDGSVRGVVGVMLDITERKRTEDELHLQALRLEQEIVEHQRAEEALQERERMLSLVINAIPQAIFWKDTDSVYLGCNDNFARAAGLSSPAEVIGKTDYELPWLTEETEGYRADDREVMRTNQPRYRFAESQRTADGRLTYVETTKIPLHAYDGSVMGILGVYDDVTERRQAEEALRESEQRLRLIFDTSQAGIILVSPAGEITFANQRMAEMFGYSPGALPGTPYPDLLYPTEHDLGDFRMRQLIAGEIEQVSSERHYRRLDGSDFWGYLSGKRLEDSNGNLQALLGIIADISELKAARDALESEKELMTVTLRSIGDGVISVDTAGRVILLNRAAEQLCGWTQEEAIGRPLGEVFSIRNARTREPLVNPVELVLKTREVVELANNAILVSRDGSELVIAESAAPLRDPAGNILGVVLAFRNITQKREMEEALLRARKLESIGVLAGGIAHDFNNLLTGVLGNISMARTLVSPQQPVYPLLDRAQKASERARDLTQQLLAFSKGGAPVKKLTSLKQLLVDSATFVLRGSNVRCEFDISHDLWPVEVDPGQMSQVVNNLVINADQSMPDGGVITVRAENVPLPERGGEGASQHRGMVRITIEDTGGGIADEDLHRIFDPYFTTKQHGSGLGLATVFFIVKNHGGEIRVFTRPERGTSFVIELPASEKALTETAPPVVSRSRGAGAILVMDDDPLVLEMAEVALKMLGYQPTLSRDGGEALRLYEQAAATGTPYRAVIMDLTIPGGMGGKETARKLLQFDPAARVIVSSGYSIDQVLANYREYGFCAALGKPYNLEELGKALREAFGENS</sequence>
<evidence type="ECO:0000259" key="12">
    <source>
        <dbReference type="PROSITE" id="PS50110"/>
    </source>
</evidence>
<keyword evidence="8" id="KW-0902">Two-component regulatory system</keyword>
<evidence type="ECO:0000256" key="2">
    <source>
        <dbReference type="ARBA" id="ARBA00012438"/>
    </source>
</evidence>
<dbReference type="Pfam" id="PF00989">
    <property type="entry name" value="PAS"/>
    <property type="match status" value="1"/>
</dbReference>
<feature type="domain" description="PAC" evidence="14">
    <location>
        <begin position="266"/>
        <end position="318"/>
    </location>
</feature>
<dbReference type="CDD" id="cd00130">
    <property type="entry name" value="PAS"/>
    <property type="match status" value="4"/>
</dbReference>
<evidence type="ECO:0000259" key="13">
    <source>
        <dbReference type="PROSITE" id="PS50112"/>
    </source>
</evidence>
<dbReference type="InterPro" id="IPR000014">
    <property type="entry name" value="PAS"/>
</dbReference>
<dbReference type="Gene3D" id="3.40.50.2300">
    <property type="match status" value="1"/>
</dbReference>
<evidence type="ECO:0000256" key="6">
    <source>
        <dbReference type="ARBA" id="ARBA00022777"/>
    </source>
</evidence>
<feature type="coiled-coil region" evidence="10">
    <location>
        <begin position="31"/>
        <end position="61"/>
    </location>
</feature>
<dbReference type="Pfam" id="PF08448">
    <property type="entry name" value="PAS_4"/>
    <property type="match status" value="3"/>
</dbReference>
<dbReference type="Proteomes" id="UP001317705">
    <property type="component" value="Chromosome"/>
</dbReference>
<evidence type="ECO:0000259" key="11">
    <source>
        <dbReference type="PROSITE" id="PS50109"/>
    </source>
</evidence>
<dbReference type="SUPFAM" id="SSF52172">
    <property type="entry name" value="CheY-like"/>
    <property type="match status" value="1"/>
</dbReference>
<dbReference type="InterPro" id="IPR005467">
    <property type="entry name" value="His_kinase_dom"/>
</dbReference>
<proteinExistence type="predicted"/>
<feature type="domain" description="PAS" evidence="13">
    <location>
        <begin position="469"/>
        <end position="539"/>
    </location>
</feature>
<dbReference type="SUPFAM" id="SSF55874">
    <property type="entry name" value="ATPase domain of HSP90 chaperone/DNA topoisomerase II/histidine kinase"/>
    <property type="match status" value="1"/>
</dbReference>
<dbReference type="InterPro" id="IPR003661">
    <property type="entry name" value="HisK_dim/P_dom"/>
</dbReference>
<dbReference type="SUPFAM" id="SSF55785">
    <property type="entry name" value="PYP-like sensor domain (PAS domain)"/>
    <property type="match status" value="5"/>
</dbReference>
<evidence type="ECO:0000256" key="7">
    <source>
        <dbReference type="ARBA" id="ARBA00022840"/>
    </source>
</evidence>
<dbReference type="Pfam" id="PF00072">
    <property type="entry name" value="Response_reg"/>
    <property type="match status" value="1"/>
</dbReference>
<feature type="coiled-coil region" evidence="10">
    <location>
        <begin position="313"/>
        <end position="343"/>
    </location>
</feature>
<evidence type="ECO:0000313" key="15">
    <source>
        <dbReference type="EMBL" id="BDV42016.1"/>
    </source>
</evidence>
<dbReference type="PANTHER" id="PTHR43065">
    <property type="entry name" value="SENSOR HISTIDINE KINASE"/>
    <property type="match status" value="1"/>
</dbReference>
<evidence type="ECO:0000256" key="9">
    <source>
        <dbReference type="PROSITE-ProRule" id="PRU00169"/>
    </source>
</evidence>
<keyword evidence="4" id="KW-0808">Transferase</keyword>
<feature type="domain" description="PAC" evidence="14">
    <location>
        <begin position="140"/>
        <end position="192"/>
    </location>
</feature>
<dbReference type="InterPro" id="IPR000700">
    <property type="entry name" value="PAS-assoc_C"/>
</dbReference>
<dbReference type="EMBL" id="AP027151">
    <property type="protein sequence ID" value="BDV42016.1"/>
    <property type="molecule type" value="Genomic_DNA"/>
</dbReference>
<dbReference type="NCBIfam" id="TIGR00229">
    <property type="entry name" value="sensory_box"/>
    <property type="match status" value="5"/>
</dbReference>
<feature type="domain" description="PAC" evidence="14">
    <location>
        <begin position="674"/>
        <end position="726"/>
    </location>
</feature>
<dbReference type="RefSeq" id="WP_282002207.1">
    <property type="nucleotide sequence ID" value="NZ_AP027151.1"/>
</dbReference>
<evidence type="ECO:0000256" key="5">
    <source>
        <dbReference type="ARBA" id="ARBA00022741"/>
    </source>
</evidence>
<keyword evidence="16" id="KW-1185">Reference proteome</keyword>
<dbReference type="InterPro" id="IPR004358">
    <property type="entry name" value="Sig_transdc_His_kin-like_C"/>
</dbReference>
<keyword evidence="7" id="KW-0067">ATP-binding</keyword>
<reference evidence="15 16" key="1">
    <citation type="submission" date="2022-12" db="EMBL/GenBank/DDBJ databases">
        <title>Polyphasic characterization of Geotalea uranireducens NIT-SL11 newly isolated from a complex of sewage sludge and microbially reduced graphene oxide.</title>
        <authorList>
            <person name="Xie L."/>
            <person name="Yoshida N."/>
            <person name="Meng L."/>
        </authorList>
    </citation>
    <scope>NUCLEOTIDE SEQUENCE [LARGE SCALE GENOMIC DNA]</scope>
    <source>
        <strain evidence="15 16">NIT-SL11</strain>
    </source>
</reference>
<comment type="catalytic activity">
    <reaction evidence="1">
        <text>ATP + protein L-histidine = ADP + protein N-phospho-L-histidine.</text>
        <dbReference type="EC" id="2.7.13.3"/>
    </reaction>
</comment>
<evidence type="ECO:0000313" key="16">
    <source>
        <dbReference type="Proteomes" id="UP001317705"/>
    </source>
</evidence>
<dbReference type="PANTHER" id="PTHR43065:SF42">
    <property type="entry name" value="TWO-COMPONENT SENSOR PPRA"/>
    <property type="match status" value="1"/>
</dbReference>
<dbReference type="InterPro" id="IPR011006">
    <property type="entry name" value="CheY-like_superfamily"/>
</dbReference>
<dbReference type="PROSITE" id="PS50112">
    <property type="entry name" value="PAS"/>
    <property type="match status" value="4"/>
</dbReference>
<feature type="domain" description="PAS" evidence="13">
    <location>
        <begin position="596"/>
        <end position="669"/>
    </location>
</feature>
<name>A0ABN6VP18_9BACT</name>
<dbReference type="Gene3D" id="3.30.450.20">
    <property type="entry name" value="PAS domain"/>
    <property type="match status" value="5"/>
</dbReference>
<dbReference type="InterPro" id="IPR036097">
    <property type="entry name" value="HisK_dim/P_sf"/>
</dbReference>
<dbReference type="InterPro" id="IPR013656">
    <property type="entry name" value="PAS_4"/>
</dbReference>
<dbReference type="InterPro" id="IPR013767">
    <property type="entry name" value="PAS_fold"/>
</dbReference>
<evidence type="ECO:0000256" key="1">
    <source>
        <dbReference type="ARBA" id="ARBA00000085"/>
    </source>
</evidence>
<feature type="domain" description="Response regulatory" evidence="12">
    <location>
        <begin position="975"/>
        <end position="1095"/>
    </location>
</feature>
<evidence type="ECO:0000256" key="4">
    <source>
        <dbReference type="ARBA" id="ARBA00022679"/>
    </source>
</evidence>
<feature type="domain" description="Histidine kinase" evidence="11">
    <location>
        <begin position="739"/>
        <end position="956"/>
    </location>
</feature>
<keyword evidence="5" id="KW-0547">Nucleotide-binding</keyword>
<dbReference type="PROSITE" id="PS50110">
    <property type="entry name" value="RESPONSE_REGULATORY"/>
    <property type="match status" value="1"/>
</dbReference>
<evidence type="ECO:0000256" key="10">
    <source>
        <dbReference type="SAM" id="Coils"/>
    </source>
</evidence>
<dbReference type="Gene3D" id="1.10.287.130">
    <property type="match status" value="1"/>
</dbReference>
<dbReference type="PROSITE" id="PS50113">
    <property type="entry name" value="PAC"/>
    <property type="match status" value="5"/>
</dbReference>
<evidence type="ECO:0000256" key="8">
    <source>
        <dbReference type="ARBA" id="ARBA00023012"/>
    </source>
</evidence>
<dbReference type="InterPro" id="IPR001610">
    <property type="entry name" value="PAC"/>
</dbReference>
<evidence type="ECO:0000259" key="14">
    <source>
        <dbReference type="PROSITE" id="PS50113"/>
    </source>
</evidence>
<protein>
    <recommendedName>
        <fullName evidence="2">histidine kinase</fullName>
        <ecNumber evidence="2">2.7.13.3</ecNumber>
    </recommendedName>
</protein>
<evidence type="ECO:0000256" key="3">
    <source>
        <dbReference type="ARBA" id="ARBA00022553"/>
    </source>
</evidence>
<gene>
    <name evidence="15" type="ORF">GURASL_09390</name>
</gene>
<dbReference type="SMART" id="SM00388">
    <property type="entry name" value="HisKA"/>
    <property type="match status" value="1"/>
</dbReference>
<feature type="domain" description="PAS" evidence="13">
    <location>
        <begin position="51"/>
        <end position="123"/>
    </location>
</feature>
<dbReference type="SMART" id="SM00091">
    <property type="entry name" value="PAS"/>
    <property type="match status" value="5"/>
</dbReference>
<dbReference type="InterPro" id="IPR036890">
    <property type="entry name" value="HATPase_C_sf"/>
</dbReference>
<dbReference type="Pfam" id="PF13426">
    <property type="entry name" value="PAS_9"/>
    <property type="match status" value="1"/>
</dbReference>
<dbReference type="Pfam" id="PF00512">
    <property type="entry name" value="HisKA"/>
    <property type="match status" value="1"/>
</dbReference>
<keyword evidence="6" id="KW-0418">Kinase</keyword>
<feature type="modified residue" description="4-aspartylphosphate" evidence="9">
    <location>
        <position position="1029"/>
    </location>
</feature>
<dbReference type="InterPro" id="IPR003594">
    <property type="entry name" value="HATPase_dom"/>
</dbReference>
<accession>A0ABN6VP18</accession>
<dbReference type="CDD" id="cd00082">
    <property type="entry name" value="HisKA"/>
    <property type="match status" value="1"/>
</dbReference>
<feature type="domain" description="PAC" evidence="14">
    <location>
        <begin position="412"/>
        <end position="468"/>
    </location>
</feature>